<dbReference type="InterPro" id="IPR007221">
    <property type="entry name" value="MreC"/>
</dbReference>
<evidence type="ECO:0000256" key="2">
    <source>
        <dbReference type="ARBA" id="ARBA00013855"/>
    </source>
</evidence>
<dbReference type="Gene3D" id="2.40.10.340">
    <property type="entry name" value="Rod shape-determining protein MreC, domain 1"/>
    <property type="match status" value="1"/>
</dbReference>
<comment type="similarity">
    <text evidence="1">Belongs to the MreC family.</text>
</comment>
<dbReference type="EMBL" id="UINC01003357">
    <property type="protein sequence ID" value="SVA05606.1"/>
    <property type="molecule type" value="Genomic_DNA"/>
</dbReference>
<keyword evidence="3" id="KW-0133">Cell shape</keyword>
<reference evidence="6" key="1">
    <citation type="submission" date="2018-05" db="EMBL/GenBank/DDBJ databases">
        <authorList>
            <person name="Lanie J.A."/>
            <person name="Ng W.-L."/>
            <person name="Kazmierczak K.M."/>
            <person name="Andrzejewski T.M."/>
            <person name="Davidsen T.M."/>
            <person name="Wayne K.J."/>
            <person name="Tettelin H."/>
            <person name="Glass J.I."/>
            <person name="Rusch D."/>
            <person name="Podicherti R."/>
            <person name="Tsui H.-C.T."/>
            <person name="Winkler M.E."/>
        </authorList>
    </citation>
    <scope>NUCLEOTIDE SEQUENCE</scope>
</reference>
<evidence type="ECO:0000259" key="5">
    <source>
        <dbReference type="Pfam" id="PF04085"/>
    </source>
</evidence>
<dbReference type="InterPro" id="IPR042175">
    <property type="entry name" value="Cell/Rod_MreC_2"/>
</dbReference>
<protein>
    <recommendedName>
        <fullName evidence="2">Cell shape-determining protein MreC</fullName>
    </recommendedName>
    <alternativeName>
        <fullName evidence="4">Cell shape protein MreC</fullName>
    </alternativeName>
</protein>
<evidence type="ECO:0000256" key="3">
    <source>
        <dbReference type="ARBA" id="ARBA00022960"/>
    </source>
</evidence>
<accession>A0A381SNM8</accession>
<evidence type="ECO:0000313" key="6">
    <source>
        <dbReference type="EMBL" id="SVA05606.1"/>
    </source>
</evidence>
<dbReference type="InterPro" id="IPR042177">
    <property type="entry name" value="Cell/Rod_1"/>
</dbReference>
<evidence type="ECO:0000256" key="4">
    <source>
        <dbReference type="ARBA" id="ARBA00032089"/>
    </source>
</evidence>
<organism evidence="6">
    <name type="scientific">marine metagenome</name>
    <dbReference type="NCBI Taxonomy" id="408172"/>
    <lineage>
        <taxon>unclassified sequences</taxon>
        <taxon>metagenomes</taxon>
        <taxon>ecological metagenomes</taxon>
    </lineage>
</organism>
<dbReference type="AlphaFoldDB" id="A0A381SNM8"/>
<evidence type="ECO:0000256" key="1">
    <source>
        <dbReference type="ARBA" id="ARBA00009369"/>
    </source>
</evidence>
<dbReference type="Pfam" id="PF04085">
    <property type="entry name" value="MreC"/>
    <property type="match status" value="1"/>
</dbReference>
<dbReference type="PIRSF" id="PIRSF038471">
    <property type="entry name" value="MreC"/>
    <property type="match status" value="1"/>
</dbReference>
<proteinExistence type="inferred from homology"/>
<dbReference type="InterPro" id="IPR055342">
    <property type="entry name" value="MreC_beta-barrel_core"/>
</dbReference>
<dbReference type="PANTHER" id="PTHR34138:SF1">
    <property type="entry name" value="CELL SHAPE-DETERMINING PROTEIN MREC"/>
    <property type="match status" value="1"/>
</dbReference>
<dbReference type="GO" id="GO:0008360">
    <property type="term" value="P:regulation of cell shape"/>
    <property type="evidence" value="ECO:0007669"/>
    <property type="project" value="UniProtKB-KW"/>
</dbReference>
<dbReference type="PANTHER" id="PTHR34138">
    <property type="entry name" value="CELL SHAPE-DETERMINING PROTEIN MREC"/>
    <property type="match status" value="1"/>
</dbReference>
<dbReference type="GO" id="GO:0005886">
    <property type="term" value="C:plasma membrane"/>
    <property type="evidence" value="ECO:0007669"/>
    <property type="project" value="TreeGrafter"/>
</dbReference>
<dbReference type="Gene3D" id="2.40.10.350">
    <property type="entry name" value="Rod shape-determining protein MreC, domain 2"/>
    <property type="match status" value="1"/>
</dbReference>
<feature type="domain" description="Rod shape-determining protein MreC beta-barrel core" evidence="5">
    <location>
        <begin position="113"/>
        <end position="259"/>
    </location>
</feature>
<gene>
    <name evidence="6" type="ORF">METZ01_LOCUS58460</name>
</gene>
<name>A0A381SNM8_9ZZZZ</name>
<sequence>MRILYLIILKRKDIFALVLSIVLSMLMLSKGESDNVRLLRSKANRFFTIFYSPITWVRSLAFIEEEAALLREKNLQLSFQMESMSYLLEENNRLEELLDFERESKMTILPARVINMSASPYLSSSLSIDIGLESGIEENAPVITPKGIIGKTTIVGDNAAIVQLINDVNFRLSVRIKPSGSTGILRWLDGDLYLIKEVQKNANVNIGNKVVTSGFSDIFPNDLPVGEVVNITDERGRFQKSVVVKINENIGSIINLFVIVDH</sequence>